<proteinExistence type="predicted"/>
<evidence type="ECO:0000313" key="2">
    <source>
        <dbReference type="EMBL" id="CAH9140475.1"/>
    </source>
</evidence>
<dbReference type="EMBL" id="CAMAPF010001023">
    <property type="protein sequence ID" value="CAH9140475.1"/>
    <property type="molecule type" value="Genomic_DNA"/>
</dbReference>
<keyword evidence="3" id="KW-1185">Reference proteome</keyword>
<dbReference type="PANTHER" id="PTHR31099">
    <property type="entry name" value="OS06G0165300 PROTEIN"/>
    <property type="match status" value="1"/>
</dbReference>
<name>A0AAV0FYT9_9ASTE</name>
<accession>A0AAV0FYT9</accession>
<gene>
    <name evidence="2" type="ORF">CEPIT_LOCUS38374</name>
</gene>
<dbReference type="AlphaFoldDB" id="A0AAV0FYT9"/>
<sequence>MASQVFVPQHILEPKSAKQAKLTEEQVELIQTSAGFPPNAVIRFPAANERMDWFCPGWINFLYYPFKIGMKFPFSHLTRGFLEFVHLSPSQIMPQVWRILRALEVLSERHSIPFDFEDLGFTYDLRTSGPGRFTLAMKDKRPRLIHKVDKANDRGWMHWYFFVLRDSLGNEGSFLEDDLRKEKKTISLPSGPKSKERTAQIQAIPVQERWFASLVAESPVSLEESGQDSDGSKEVEEENIDAYIPMQVVFPVGEASLPAPNKCPPVSTAAMSSSSSRLTPSAHELLALASKKKRASPRLASTPQKLPKLSVAIETKPNLPRPHEVKTVPALKPLDVKMSLSPDFCSLQDVSLMRGEIHKLMLPSSPDVFKGLPPAGLLSASSAYAFQSLQAGLVAAEKVALLEKALDESKHNESLSRSLAEDNAKLVQDLQKEVTAQSAQISRLVDRIKALEAYGRKKKQEVIDAACYYVWQTRGDLMASFLAGESANWNAEEDIATWKKVQEDMDSPVAEDGFDVGQSDGEADSKHA</sequence>
<feature type="region of interest" description="Disordered" evidence="1">
    <location>
        <begin position="507"/>
        <end position="528"/>
    </location>
</feature>
<protein>
    <submittedName>
        <fullName evidence="2">Uncharacterized protein</fullName>
    </submittedName>
</protein>
<comment type="caution">
    <text evidence="2">The sequence shown here is derived from an EMBL/GenBank/DDBJ whole genome shotgun (WGS) entry which is preliminary data.</text>
</comment>
<organism evidence="2 3">
    <name type="scientific">Cuscuta epithymum</name>
    <dbReference type="NCBI Taxonomy" id="186058"/>
    <lineage>
        <taxon>Eukaryota</taxon>
        <taxon>Viridiplantae</taxon>
        <taxon>Streptophyta</taxon>
        <taxon>Embryophyta</taxon>
        <taxon>Tracheophyta</taxon>
        <taxon>Spermatophyta</taxon>
        <taxon>Magnoliopsida</taxon>
        <taxon>eudicotyledons</taxon>
        <taxon>Gunneridae</taxon>
        <taxon>Pentapetalae</taxon>
        <taxon>asterids</taxon>
        <taxon>lamiids</taxon>
        <taxon>Solanales</taxon>
        <taxon>Convolvulaceae</taxon>
        <taxon>Cuscuteae</taxon>
        <taxon>Cuscuta</taxon>
        <taxon>Cuscuta subgen. Cuscuta</taxon>
    </lineage>
</organism>
<dbReference type="Proteomes" id="UP001152523">
    <property type="component" value="Unassembled WGS sequence"/>
</dbReference>
<dbReference type="PANTHER" id="PTHR31099:SF49">
    <property type="entry name" value="MYOSIN HEAVY CHAIN-LIKE PROTEIN"/>
    <property type="match status" value="1"/>
</dbReference>
<evidence type="ECO:0000313" key="3">
    <source>
        <dbReference type="Proteomes" id="UP001152523"/>
    </source>
</evidence>
<reference evidence="2" key="1">
    <citation type="submission" date="2022-07" db="EMBL/GenBank/DDBJ databases">
        <authorList>
            <person name="Macas J."/>
            <person name="Novak P."/>
            <person name="Neumann P."/>
        </authorList>
    </citation>
    <scope>NUCLEOTIDE SEQUENCE</scope>
</reference>
<evidence type="ECO:0000256" key="1">
    <source>
        <dbReference type="SAM" id="MobiDB-lite"/>
    </source>
</evidence>